<accession>A0A9N8DUR9</accession>
<proteinExistence type="predicted"/>
<dbReference type="EMBL" id="CAICTM010000386">
    <property type="protein sequence ID" value="CAB9509372.1"/>
    <property type="molecule type" value="Genomic_DNA"/>
</dbReference>
<keyword evidence="2" id="KW-1185">Reference proteome</keyword>
<sequence length="196" mass="22476">MSDASFSFGTPKWNTIVRIRPADDLERMGGPGSEMRHPLITWRSCVKSQDGTMAQETMQMKATSISFDRFGDSVKFRMHVTGYEQTAKDDVHECKPKDFATSKLLTTQELRLTTRMKWQTESFKWKSETSGLATRTVVIKFMFEEDAMKHSDILRMEVFAPKTADIDKGKILKTAVEWAKLVVDANMKYQELIGEM</sequence>
<name>A0A9N8DUR9_9STRA</name>
<evidence type="ECO:0000313" key="2">
    <source>
        <dbReference type="Proteomes" id="UP001153069"/>
    </source>
</evidence>
<dbReference type="AlphaFoldDB" id="A0A9N8DUR9"/>
<reference evidence="1" key="1">
    <citation type="submission" date="2020-06" db="EMBL/GenBank/DDBJ databases">
        <authorList>
            <consortium name="Plant Systems Biology data submission"/>
        </authorList>
    </citation>
    <scope>NUCLEOTIDE SEQUENCE</scope>
    <source>
        <strain evidence="1">D6</strain>
    </source>
</reference>
<gene>
    <name evidence="1" type="ORF">SEMRO_387_G132110.1</name>
</gene>
<comment type="caution">
    <text evidence="1">The sequence shown here is derived from an EMBL/GenBank/DDBJ whole genome shotgun (WGS) entry which is preliminary data.</text>
</comment>
<organism evidence="1 2">
    <name type="scientific">Seminavis robusta</name>
    <dbReference type="NCBI Taxonomy" id="568900"/>
    <lineage>
        <taxon>Eukaryota</taxon>
        <taxon>Sar</taxon>
        <taxon>Stramenopiles</taxon>
        <taxon>Ochrophyta</taxon>
        <taxon>Bacillariophyta</taxon>
        <taxon>Bacillariophyceae</taxon>
        <taxon>Bacillariophycidae</taxon>
        <taxon>Naviculales</taxon>
        <taxon>Naviculaceae</taxon>
        <taxon>Seminavis</taxon>
    </lineage>
</organism>
<protein>
    <submittedName>
        <fullName evidence="1">Uncharacterized protein</fullName>
    </submittedName>
</protein>
<evidence type="ECO:0000313" key="1">
    <source>
        <dbReference type="EMBL" id="CAB9509372.1"/>
    </source>
</evidence>
<dbReference type="Proteomes" id="UP001153069">
    <property type="component" value="Unassembled WGS sequence"/>
</dbReference>